<dbReference type="GO" id="GO:0005829">
    <property type="term" value="C:cytosol"/>
    <property type="evidence" value="ECO:0007669"/>
    <property type="project" value="UniProtKB-SubCell"/>
</dbReference>
<proteinExistence type="predicted"/>
<evidence type="ECO:0008006" key="11">
    <source>
        <dbReference type="Google" id="ProtNLM"/>
    </source>
</evidence>
<dbReference type="InterPro" id="IPR011989">
    <property type="entry name" value="ARM-like"/>
</dbReference>
<reference evidence="9" key="1">
    <citation type="journal article" date="2020" name="Fungal Divers.">
        <title>Resolving the Mortierellaceae phylogeny through synthesis of multi-gene phylogenetics and phylogenomics.</title>
        <authorList>
            <person name="Vandepol N."/>
            <person name="Liber J."/>
            <person name="Desiro A."/>
            <person name="Na H."/>
            <person name="Kennedy M."/>
            <person name="Barry K."/>
            <person name="Grigoriev I.V."/>
            <person name="Miller A.N."/>
            <person name="O'Donnell K."/>
            <person name="Stajich J.E."/>
            <person name="Bonito G."/>
        </authorList>
    </citation>
    <scope>NUCLEOTIDE SEQUENCE</scope>
    <source>
        <strain evidence="9">NVP1</strain>
    </source>
</reference>
<dbReference type="Gene3D" id="1.25.10.10">
    <property type="entry name" value="Leucine-rich Repeat Variant"/>
    <property type="match status" value="2"/>
</dbReference>
<evidence type="ECO:0000256" key="6">
    <source>
        <dbReference type="ARBA" id="ARBA00023128"/>
    </source>
</evidence>
<dbReference type="GO" id="GO:0005739">
    <property type="term" value="C:mitochondrion"/>
    <property type="evidence" value="ECO:0007669"/>
    <property type="project" value="UniProtKB-SubCell"/>
</dbReference>
<dbReference type="PROSITE" id="PS50176">
    <property type="entry name" value="ARM_REPEAT"/>
    <property type="match status" value="2"/>
</dbReference>
<dbReference type="InterPro" id="IPR016024">
    <property type="entry name" value="ARM-type_fold"/>
</dbReference>
<evidence type="ECO:0000256" key="1">
    <source>
        <dbReference type="ARBA" id="ARBA00004173"/>
    </source>
</evidence>
<dbReference type="PANTHER" id="PTHR10957">
    <property type="entry name" value="RAP1 GTPASE-GDP DISSOCIATION STIMULATOR 1"/>
    <property type="match status" value="1"/>
</dbReference>
<keyword evidence="5" id="KW-0256">Endoplasmic reticulum</keyword>
<dbReference type="SUPFAM" id="SSF48371">
    <property type="entry name" value="ARM repeat"/>
    <property type="match status" value="1"/>
</dbReference>
<feature type="region of interest" description="Disordered" evidence="8">
    <location>
        <begin position="1"/>
        <end position="20"/>
    </location>
</feature>
<keyword evidence="4" id="KW-0963">Cytoplasm</keyword>
<evidence type="ECO:0000256" key="5">
    <source>
        <dbReference type="ARBA" id="ARBA00022824"/>
    </source>
</evidence>
<protein>
    <recommendedName>
        <fullName evidence="11">ARM repeat-containing protein</fullName>
    </recommendedName>
</protein>
<dbReference type="Proteomes" id="UP000696485">
    <property type="component" value="Unassembled WGS sequence"/>
</dbReference>
<evidence type="ECO:0000256" key="8">
    <source>
        <dbReference type="SAM" id="MobiDB-lite"/>
    </source>
</evidence>
<dbReference type="SMART" id="SM00185">
    <property type="entry name" value="ARM"/>
    <property type="match status" value="7"/>
</dbReference>
<name>A0A9P5VJ83_9FUNG</name>
<dbReference type="EMBL" id="JAAAUY010000699">
    <property type="protein sequence ID" value="KAF9327114.1"/>
    <property type="molecule type" value="Genomic_DNA"/>
</dbReference>
<dbReference type="GO" id="GO:0005085">
    <property type="term" value="F:guanyl-nucleotide exchange factor activity"/>
    <property type="evidence" value="ECO:0007669"/>
    <property type="project" value="InterPro"/>
</dbReference>
<comment type="subcellular location">
    <subcellularLocation>
        <location evidence="3">Cytoplasm</location>
        <location evidence="3">Cytosol</location>
    </subcellularLocation>
    <subcellularLocation>
        <location evidence="2">Endoplasmic reticulum</location>
    </subcellularLocation>
    <subcellularLocation>
        <location evidence="1">Mitochondrion</location>
    </subcellularLocation>
</comment>
<evidence type="ECO:0000256" key="2">
    <source>
        <dbReference type="ARBA" id="ARBA00004240"/>
    </source>
</evidence>
<feature type="repeat" description="ARM" evidence="7">
    <location>
        <begin position="388"/>
        <end position="431"/>
    </location>
</feature>
<organism evidence="9 10">
    <name type="scientific">Podila minutissima</name>
    <dbReference type="NCBI Taxonomy" id="64525"/>
    <lineage>
        <taxon>Eukaryota</taxon>
        <taxon>Fungi</taxon>
        <taxon>Fungi incertae sedis</taxon>
        <taxon>Mucoromycota</taxon>
        <taxon>Mortierellomycotina</taxon>
        <taxon>Mortierellomycetes</taxon>
        <taxon>Mortierellales</taxon>
        <taxon>Mortierellaceae</taxon>
        <taxon>Podila</taxon>
    </lineage>
</organism>
<dbReference type="GO" id="GO:0005783">
    <property type="term" value="C:endoplasmic reticulum"/>
    <property type="evidence" value="ECO:0007669"/>
    <property type="project" value="UniProtKB-SubCell"/>
</dbReference>
<keyword evidence="10" id="KW-1185">Reference proteome</keyword>
<evidence type="ECO:0000256" key="3">
    <source>
        <dbReference type="ARBA" id="ARBA00004514"/>
    </source>
</evidence>
<dbReference type="AlphaFoldDB" id="A0A9P5VJ83"/>
<gene>
    <name evidence="9" type="ORF">BG006_009520</name>
</gene>
<evidence type="ECO:0000313" key="10">
    <source>
        <dbReference type="Proteomes" id="UP000696485"/>
    </source>
</evidence>
<accession>A0A9P5VJ83</accession>
<evidence type="ECO:0000256" key="7">
    <source>
        <dbReference type="PROSITE-ProRule" id="PRU00259"/>
    </source>
</evidence>
<evidence type="ECO:0000313" key="9">
    <source>
        <dbReference type="EMBL" id="KAF9327114.1"/>
    </source>
</evidence>
<dbReference type="InterPro" id="IPR000225">
    <property type="entry name" value="Armadillo"/>
</dbReference>
<comment type="caution">
    <text evidence="9">The sequence shown here is derived from an EMBL/GenBank/DDBJ whole genome shotgun (WGS) entry which is preliminary data.</text>
</comment>
<dbReference type="InterPro" id="IPR040144">
    <property type="entry name" value="RAP1GDS1"/>
</dbReference>
<evidence type="ECO:0000256" key="4">
    <source>
        <dbReference type="ARBA" id="ARBA00022490"/>
    </source>
</evidence>
<keyword evidence="6" id="KW-0496">Mitochondrion</keyword>
<sequence>MLTLCSPPSKTETTPQDDSSLASLVQEIRLPDGKSLVLADSLDSDSNAIEGQIPVQIRRLETIKAQLEGSPALSQDLWDQAASTFQFFADAARQEQARTPIGESAVVLLIVSLVALNSQRLANVDIQAMRAFANICVDHDVNRMKLLEANAFETIITILAKSTHADSIKTACGALLNTTMACEPAQNKVIELGAIEHLLKVLHATDIDENEISMTIASRVIANLSDIDAGAQSTVKNGGTKAVVQLLQRVSVNVDSYLDLMDAAADILRAVASRESAQIAIQIEGTLGPLLDILQDAETSDEGKTEEEKKEDDKKLGEIKAALVELVVSVTLADANMVPIFNNKKIMERFLSWLDLADREDLQTTAALCLGNVARSDQHCVKLVHEYQAVDPLIHVVRKATDLKASHAATGVLRNLALAERNRELMGNSGVIQACFPLLKKDNALPLQSNIVGILKRLSTNDGHNAIRVISGREPFETLSSTPDAEVETPLSTLVELIDRTDDFALKSEGTRTLCNLVKVTWGSEWMKEFDAASITALQQTLNRADVVLPIAAMTRNPKFVVLQNEGLIALTLLVTSPSQDKNAVLDSLVSAAVTAQPDPETTISEQPLDSTQPLTLLGSVLGLIKNADGKTPDEVRTNACVFLRNALDSAVRSGEDPSYITYLKASSIKDTLQEVAQGELRPLVHNAVLGVIGRL</sequence>
<feature type="repeat" description="ARM" evidence="7">
    <location>
        <begin position="193"/>
        <end position="239"/>
    </location>
</feature>